<gene>
    <name evidence="2" type="ORF">Salmuc_01655</name>
</gene>
<evidence type="ECO:0000313" key="3">
    <source>
        <dbReference type="Proteomes" id="UP000015347"/>
    </source>
</evidence>
<keyword evidence="3" id="KW-1185">Reference proteome</keyword>
<dbReference type="eggNOG" id="COG3534">
    <property type="taxonomic scope" value="Bacteria"/>
</dbReference>
<dbReference type="Gene3D" id="3.20.20.80">
    <property type="entry name" value="Glycosidases"/>
    <property type="match status" value="1"/>
</dbReference>
<accession>S9S0W4</accession>
<dbReference type="HOGENOM" id="CLU_469195_0_0_5"/>
<organism evidence="2 3">
    <name type="scientific">Salipiger mucosus DSM 16094</name>
    <dbReference type="NCBI Taxonomy" id="1123237"/>
    <lineage>
        <taxon>Bacteria</taxon>
        <taxon>Pseudomonadati</taxon>
        <taxon>Pseudomonadota</taxon>
        <taxon>Alphaproteobacteria</taxon>
        <taxon>Rhodobacterales</taxon>
        <taxon>Roseobacteraceae</taxon>
        <taxon>Salipiger</taxon>
    </lineage>
</organism>
<feature type="region of interest" description="Disordered" evidence="1">
    <location>
        <begin position="509"/>
        <end position="561"/>
    </location>
</feature>
<evidence type="ECO:0000313" key="2">
    <source>
        <dbReference type="EMBL" id="EPX83880.1"/>
    </source>
</evidence>
<dbReference type="AlphaFoldDB" id="S9S0W4"/>
<reference evidence="3" key="1">
    <citation type="journal article" date="2014" name="Stand. Genomic Sci.">
        <title>Genome sequence of the exopolysaccharide-producing Salipiger mucosus type strain (DSM 16094(T)), a moderately halophilic member of the Roseobacter clade.</title>
        <authorList>
            <person name="Riedel T."/>
            <person name="Spring S."/>
            <person name="Fiebig A."/>
            <person name="Petersen J."/>
            <person name="Kyrpides N.C."/>
            <person name="Goker M."/>
            <person name="Klenk H.P."/>
        </authorList>
    </citation>
    <scope>NUCLEOTIDE SEQUENCE [LARGE SCALE GENOMIC DNA]</scope>
    <source>
        <strain evidence="3">DSM 16094</strain>
    </source>
</reference>
<comment type="caution">
    <text evidence="2">The sequence shown here is derived from an EMBL/GenBank/DDBJ whole genome shotgun (WGS) entry which is preliminary data.</text>
</comment>
<dbReference type="Proteomes" id="UP000015347">
    <property type="component" value="Unassembled WGS sequence"/>
</dbReference>
<evidence type="ECO:0000256" key="1">
    <source>
        <dbReference type="SAM" id="MobiDB-lite"/>
    </source>
</evidence>
<proteinExistence type="predicted"/>
<feature type="compositionally biased region" description="Acidic residues" evidence="1">
    <location>
        <begin position="516"/>
        <end position="556"/>
    </location>
</feature>
<dbReference type="STRING" id="1123237.Salmuc_01655"/>
<dbReference type="EMBL" id="APVH01000013">
    <property type="protein sequence ID" value="EPX83880.1"/>
    <property type="molecule type" value="Genomic_DNA"/>
</dbReference>
<name>S9S0W4_9RHOB</name>
<dbReference type="InterPro" id="IPR017853">
    <property type="entry name" value="GH"/>
</dbReference>
<protein>
    <submittedName>
        <fullName evidence="2">Type I secretion target repeat protein</fullName>
    </submittedName>
</protein>
<sequence>MPKLELSGAGEEVAEGLFGANILAHRNSLDEAVNYDELVDDVRVHTLRYPGGSVTEDYFDFANPDREVVFDRETGEQSDFIQISEFMQFAEDEDLSAVLVLNTRDQLSDETDANGDRYADIDEEGLRQFVNDAVTGKWGDVDIAGFEIGNEYWGSGRMSATEYGRVASEMATIIDDELRSLEGDYAQAADTEVIVQMGTNFNHSSLDEDYEGMSHAEILDAVNDRYDLDLEELPSNGFTGINNEIIMSHFDTPEEVDAMDAVVGHVYSKVGDDTGDWQRSYMLDAIDETWGQDPRFADKETYVSEWNQHSNTGAHEDHEDYGLKNSHELLNMIEEFADHGVDEAQVWPLLQNSSASLSLGREYQELTPTGKMYAMMSENLPGKSVLDMRGDGEMADNASFPDMDVHGFYGDGEAVFYLASNSDQAISQEVDVSGLLKDAGTLEITVLGVEEGQNPGDQASTPTVRQLDPEEVYNEGYISADLEPYEIMQVKVSDFEPTEAMQAAMDEIDGAGQGDEGGDTPPEDEEAEDSENPEPDPPAEEDPENQDEDEDSEEEGGFMAGLEGLGLAAALLPLLVLMGAA</sequence>
<dbReference type="SUPFAM" id="SSF51445">
    <property type="entry name" value="(Trans)glycosidases"/>
    <property type="match status" value="1"/>
</dbReference>